<comment type="caution">
    <text evidence="5">The sequence shown here is derived from an EMBL/GenBank/DDBJ whole genome shotgun (WGS) entry which is preliminary data.</text>
</comment>
<dbReference type="InterPro" id="IPR016292">
    <property type="entry name" value="Epoxide_hydrolase"/>
</dbReference>
<sequence>MPRPTSDVQAFEARATDADLDDLRARLAAARLPEAETVHRPAPDPRRWDQGVPLADLVDVVNYWRTGYKWRPFEERLDRLGQFRTTIDDLGIHFLHRRSARTDATPLILTHGWPDSIVRFVDVMDELADPKDADAPAFHVVVPSLPGFGYSDRPATTGWGTEKIAAAWVQLMGRLGYSKFLAHGGDWGGNITTVLGGRFPDHVLGIHTTFAEGPPGLTTDGLTPVERTWAEETRGFWRHRAAYAKQQATRPQTIGYSLVDSPVGLLAWILDKFAEWSDTDDSPFETISMDRILDDVTLYWLTRTGASAARIYYESHNSLDPELRVDVPSALTMYPRDVEKCPRPWAQQRYQQIVRWKLPESGGHFPSLEVPEYFVKDLQEGLAAVLAAKNPLR</sequence>
<protein>
    <submittedName>
        <fullName evidence="5">Epoxide hydrolase family protein</fullName>
        <ecNumber evidence="5">3.-.-.-</ecNumber>
    </submittedName>
</protein>
<evidence type="ECO:0000256" key="3">
    <source>
        <dbReference type="ARBA" id="ARBA00022801"/>
    </source>
</evidence>
<accession>A0ABW7QQF2</accession>
<dbReference type="EC" id="3.-.-.-" evidence="5"/>
<reference evidence="5 6" key="1">
    <citation type="submission" date="2024-10" db="EMBL/GenBank/DDBJ databases">
        <title>The Natural Products Discovery Center: Release of the First 8490 Sequenced Strains for Exploring Actinobacteria Biosynthetic Diversity.</title>
        <authorList>
            <person name="Kalkreuter E."/>
            <person name="Kautsar S.A."/>
            <person name="Yang D."/>
            <person name="Bader C.D."/>
            <person name="Teijaro C.N."/>
            <person name="Fluegel L."/>
            <person name="Davis C.M."/>
            <person name="Simpson J.R."/>
            <person name="Lauterbach L."/>
            <person name="Steele A.D."/>
            <person name="Gui C."/>
            <person name="Meng S."/>
            <person name="Li G."/>
            <person name="Viehrig K."/>
            <person name="Ye F."/>
            <person name="Su P."/>
            <person name="Kiefer A.F."/>
            <person name="Nichols A."/>
            <person name="Cepeda A.J."/>
            <person name="Yan W."/>
            <person name="Fan B."/>
            <person name="Jiang Y."/>
            <person name="Adhikari A."/>
            <person name="Zheng C.-J."/>
            <person name="Schuster L."/>
            <person name="Cowan T.M."/>
            <person name="Smanski M.J."/>
            <person name="Chevrette M.G."/>
            <person name="De Carvalho L.P.S."/>
            <person name="Shen B."/>
        </authorList>
    </citation>
    <scope>NUCLEOTIDE SEQUENCE [LARGE SCALE GENOMIC DNA]</scope>
    <source>
        <strain evidence="5 6">NPDC017990</strain>
    </source>
</reference>
<organism evidence="5 6">
    <name type="scientific">Streptomyces longisporoflavus</name>
    <dbReference type="NCBI Taxonomy" id="28044"/>
    <lineage>
        <taxon>Bacteria</taxon>
        <taxon>Bacillati</taxon>
        <taxon>Actinomycetota</taxon>
        <taxon>Actinomycetes</taxon>
        <taxon>Kitasatosporales</taxon>
        <taxon>Streptomycetaceae</taxon>
        <taxon>Streptomyces</taxon>
    </lineage>
</organism>
<evidence type="ECO:0000313" key="6">
    <source>
        <dbReference type="Proteomes" id="UP001610818"/>
    </source>
</evidence>
<evidence type="ECO:0000313" key="5">
    <source>
        <dbReference type="EMBL" id="MFH8547212.1"/>
    </source>
</evidence>
<evidence type="ECO:0000256" key="1">
    <source>
        <dbReference type="ARBA" id="ARBA00010088"/>
    </source>
</evidence>
<proteinExistence type="inferred from homology"/>
<dbReference type="Gene3D" id="3.40.50.1820">
    <property type="entry name" value="alpha/beta hydrolase"/>
    <property type="match status" value="1"/>
</dbReference>
<dbReference type="PANTHER" id="PTHR21661">
    <property type="entry name" value="EPOXIDE HYDROLASE 1-RELATED"/>
    <property type="match status" value="1"/>
</dbReference>
<dbReference type="GO" id="GO:0016787">
    <property type="term" value="F:hydrolase activity"/>
    <property type="evidence" value="ECO:0007669"/>
    <property type="project" value="UniProtKB-KW"/>
</dbReference>
<dbReference type="EMBL" id="JBIRGQ010000003">
    <property type="protein sequence ID" value="MFH8547212.1"/>
    <property type="molecule type" value="Genomic_DNA"/>
</dbReference>
<dbReference type="RefSeq" id="WP_397713172.1">
    <property type="nucleotide sequence ID" value="NZ_JBIRGN010000003.1"/>
</dbReference>
<dbReference type="SUPFAM" id="SSF53474">
    <property type="entry name" value="alpha/beta-Hydrolases"/>
    <property type="match status" value="1"/>
</dbReference>
<keyword evidence="3 5" id="KW-0378">Hydrolase</keyword>
<feature type="domain" description="Epoxide hydrolase N-terminal" evidence="4">
    <location>
        <begin position="9"/>
        <end position="120"/>
    </location>
</feature>
<dbReference type="InterPro" id="IPR010497">
    <property type="entry name" value="Epoxide_hydro_N"/>
</dbReference>
<dbReference type="PIRSF" id="PIRSF001112">
    <property type="entry name" value="Epoxide_hydrolase"/>
    <property type="match status" value="1"/>
</dbReference>
<keyword evidence="2" id="KW-0058">Aromatic hydrocarbons catabolism</keyword>
<evidence type="ECO:0000256" key="2">
    <source>
        <dbReference type="ARBA" id="ARBA00022797"/>
    </source>
</evidence>
<dbReference type="Pfam" id="PF06441">
    <property type="entry name" value="EHN"/>
    <property type="match status" value="1"/>
</dbReference>
<dbReference type="PANTHER" id="PTHR21661:SF35">
    <property type="entry name" value="EPOXIDE HYDROLASE"/>
    <property type="match status" value="1"/>
</dbReference>
<gene>
    <name evidence="5" type="ORF">ACH4F9_19610</name>
</gene>
<dbReference type="InterPro" id="IPR000639">
    <property type="entry name" value="Epox_hydrolase-like"/>
</dbReference>
<comment type="similarity">
    <text evidence="1">Belongs to the peptidase S33 family.</text>
</comment>
<keyword evidence="6" id="KW-1185">Reference proteome</keyword>
<name>A0ABW7QQF2_9ACTN</name>
<dbReference type="Proteomes" id="UP001610818">
    <property type="component" value="Unassembled WGS sequence"/>
</dbReference>
<dbReference type="InterPro" id="IPR029058">
    <property type="entry name" value="AB_hydrolase_fold"/>
</dbReference>
<dbReference type="PRINTS" id="PR00412">
    <property type="entry name" value="EPOXHYDRLASE"/>
</dbReference>
<evidence type="ECO:0000259" key="4">
    <source>
        <dbReference type="Pfam" id="PF06441"/>
    </source>
</evidence>